<keyword evidence="8" id="KW-0456">Lyase</keyword>
<dbReference type="Proteomes" id="UP000543642">
    <property type="component" value="Unassembled WGS sequence"/>
</dbReference>
<accession>A0A7W8H7J8</accession>
<dbReference type="SMART" id="SM00876">
    <property type="entry name" value="BATS"/>
    <property type="match status" value="1"/>
</dbReference>
<evidence type="ECO:0000259" key="7">
    <source>
        <dbReference type="SMART" id="SM00876"/>
    </source>
</evidence>
<dbReference type="EC" id="4.1.99.19" evidence="8"/>
<name>A0A7W8H7J8_9FIRM</name>
<protein>
    <submittedName>
        <fullName evidence="8">2-iminoacetate synthase</fullName>
        <ecNumber evidence="8">4.1.99.19</ecNumber>
    </submittedName>
</protein>
<sequence>MNTAKTDHMTYMDGMEAIDHSIMDTVLAATADYDYEKYTEQDVFRALNHDAITVEDYKALLSPAALPHLEDIARRAKSETRKHFGNSISLFTPLYIANYCENNCIYCGFNCKNRIHRARLTMEEIDRELSTIAKTGLKDILILTGESRHMSDVEYIGEALKIAQKYFSSISLEIYPLNTDEYTYLHRCGADYVCVYQETYNPVKYEQMHLSGPKRIFPYRFNAQERALMGGMRGVAFGALLGLDDFRKDAFATGLHASLIQHKYPHAEISFSTPRLRPYINNEENNPKDVHEPQLLQVMMAYRLFLPYAGITISTRERAGFRDNVIGLAATKISAGVSVGVGGHEEEAKGDEQFEISDPRSVAEVDTAIRAHGLQPVYSDYLWTEDFPEDLRNHAC</sequence>
<dbReference type="GO" id="GO:0036355">
    <property type="term" value="F:2-iminoacetate synthase activity"/>
    <property type="evidence" value="ECO:0007669"/>
    <property type="project" value="UniProtKB-EC"/>
</dbReference>
<dbReference type="Gene3D" id="3.20.20.70">
    <property type="entry name" value="Aldolase class I"/>
    <property type="match status" value="1"/>
</dbReference>
<evidence type="ECO:0000256" key="2">
    <source>
        <dbReference type="ARBA" id="ARBA00022485"/>
    </source>
</evidence>
<dbReference type="NCBIfam" id="TIGR02351">
    <property type="entry name" value="thiH"/>
    <property type="match status" value="1"/>
</dbReference>
<dbReference type="InterPro" id="IPR007197">
    <property type="entry name" value="rSAM"/>
</dbReference>
<gene>
    <name evidence="8" type="ORF">HNP82_000455</name>
</gene>
<keyword evidence="4" id="KW-0479">Metal-binding</keyword>
<dbReference type="EMBL" id="JACHFW010000001">
    <property type="protein sequence ID" value="MBB5263361.1"/>
    <property type="molecule type" value="Genomic_DNA"/>
</dbReference>
<evidence type="ECO:0000256" key="3">
    <source>
        <dbReference type="ARBA" id="ARBA00022691"/>
    </source>
</evidence>
<dbReference type="PANTHER" id="PTHR43583:SF1">
    <property type="entry name" value="2-IMINOACETATE SYNTHASE"/>
    <property type="match status" value="1"/>
</dbReference>
<dbReference type="SUPFAM" id="SSF102114">
    <property type="entry name" value="Radical SAM enzymes"/>
    <property type="match status" value="1"/>
</dbReference>
<reference evidence="8 9" key="1">
    <citation type="submission" date="2020-08" db="EMBL/GenBank/DDBJ databases">
        <title>Genomic Encyclopedia of Type Strains, Phase IV (KMG-IV): sequencing the most valuable type-strain genomes for metagenomic binning, comparative biology and taxonomic classification.</title>
        <authorList>
            <person name="Goeker M."/>
        </authorList>
    </citation>
    <scope>NUCLEOTIDE SEQUENCE [LARGE SCALE GENOMIC DNA]</scope>
    <source>
        <strain evidence="8 9">DSM 106146</strain>
    </source>
</reference>
<evidence type="ECO:0000256" key="4">
    <source>
        <dbReference type="ARBA" id="ARBA00022723"/>
    </source>
</evidence>
<evidence type="ECO:0000256" key="5">
    <source>
        <dbReference type="ARBA" id="ARBA00023004"/>
    </source>
</evidence>
<proteinExistence type="predicted"/>
<keyword evidence="5" id="KW-0408">Iron</keyword>
<dbReference type="SFLD" id="SFLDS00029">
    <property type="entry name" value="Radical_SAM"/>
    <property type="match status" value="1"/>
</dbReference>
<dbReference type="GO" id="GO:0005506">
    <property type="term" value="F:iron ion binding"/>
    <property type="evidence" value="ECO:0007669"/>
    <property type="project" value="InterPro"/>
</dbReference>
<dbReference type="Pfam" id="PF04055">
    <property type="entry name" value="Radical_SAM"/>
    <property type="match status" value="1"/>
</dbReference>
<keyword evidence="6" id="KW-0411">Iron-sulfur</keyword>
<dbReference type="SFLD" id="SFLDG01081">
    <property type="entry name" value="cleavage_of_the_Ca-Cb_bond_in"/>
    <property type="match status" value="1"/>
</dbReference>
<dbReference type="InterPro" id="IPR010722">
    <property type="entry name" value="BATS_dom"/>
</dbReference>
<keyword evidence="3" id="KW-0949">S-adenosyl-L-methionine</keyword>
<keyword evidence="2" id="KW-0004">4Fe-4S</keyword>
<evidence type="ECO:0000256" key="1">
    <source>
        <dbReference type="ARBA" id="ARBA00001966"/>
    </source>
</evidence>
<comment type="caution">
    <text evidence="8">The sequence shown here is derived from an EMBL/GenBank/DDBJ whole genome shotgun (WGS) entry which is preliminary data.</text>
</comment>
<dbReference type="InterPro" id="IPR012726">
    <property type="entry name" value="ThiH"/>
</dbReference>
<dbReference type="SFLD" id="SFLDG01060">
    <property type="entry name" value="BATS_domain_containing"/>
    <property type="match status" value="1"/>
</dbReference>
<dbReference type="InterPro" id="IPR058240">
    <property type="entry name" value="rSAM_sf"/>
</dbReference>
<evidence type="ECO:0000313" key="8">
    <source>
        <dbReference type="EMBL" id="MBB5263361.1"/>
    </source>
</evidence>
<dbReference type="PANTHER" id="PTHR43583">
    <property type="entry name" value="2-IMINOACETATE SYNTHASE"/>
    <property type="match status" value="1"/>
</dbReference>
<dbReference type="AlphaFoldDB" id="A0A7W8H7J8"/>
<dbReference type="Pfam" id="PF06968">
    <property type="entry name" value="BATS"/>
    <property type="match status" value="1"/>
</dbReference>
<organism evidence="8 9">
    <name type="scientific">Catenibacillus scindens</name>
    <dbReference type="NCBI Taxonomy" id="673271"/>
    <lineage>
        <taxon>Bacteria</taxon>
        <taxon>Bacillati</taxon>
        <taxon>Bacillota</taxon>
        <taxon>Clostridia</taxon>
        <taxon>Lachnospirales</taxon>
        <taxon>Lachnospiraceae</taxon>
        <taxon>Catenibacillus</taxon>
    </lineage>
</organism>
<dbReference type="SFLD" id="SFLDF00301">
    <property type="entry name" value="2-iminoacetate_synthase_(ThiH)"/>
    <property type="match status" value="1"/>
</dbReference>
<dbReference type="InterPro" id="IPR013785">
    <property type="entry name" value="Aldolase_TIM"/>
</dbReference>
<evidence type="ECO:0000313" key="9">
    <source>
        <dbReference type="Proteomes" id="UP000543642"/>
    </source>
</evidence>
<feature type="domain" description="Biotin and thiamin synthesis-associated" evidence="7">
    <location>
        <begin position="272"/>
        <end position="376"/>
    </location>
</feature>
<keyword evidence="9" id="KW-1185">Reference proteome</keyword>
<dbReference type="CDD" id="cd01335">
    <property type="entry name" value="Radical_SAM"/>
    <property type="match status" value="1"/>
</dbReference>
<comment type="cofactor">
    <cofactor evidence="1">
        <name>[4Fe-4S] cluster</name>
        <dbReference type="ChEBI" id="CHEBI:49883"/>
    </cofactor>
</comment>
<dbReference type="InterPro" id="IPR034428">
    <property type="entry name" value="ThiH/NoCL/HydG-like"/>
</dbReference>
<evidence type="ECO:0000256" key="6">
    <source>
        <dbReference type="ARBA" id="ARBA00023014"/>
    </source>
</evidence>
<dbReference type="GO" id="GO:0051539">
    <property type="term" value="F:4 iron, 4 sulfur cluster binding"/>
    <property type="evidence" value="ECO:0007669"/>
    <property type="project" value="UniProtKB-KW"/>
</dbReference>